<evidence type="ECO:0000313" key="1">
    <source>
        <dbReference type="EMBL" id="CAJ0591822.1"/>
    </source>
</evidence>
<dbReference type="AlphaFoldDB" id="A0AA36DQC1"/>
<organism evidence="1 2">
    <name type="scientific">Cylicocyclus nassatus</name>
    <name type="common">Nematode worm</name>
    <dbReference type="NCBI Taxonomy" id="53992"/>
    <lineage>
        <taxon>Eukaryota</taxon>
        <taxon>Metazoa</taxon>
        <taxon>Ecdysozoa</taxon>
        <taxon>Nematoda</taxon>
        <taxon>Chromadorea</taxon>
        <taxon>Rhabditida</taxon>
        <taxon>Rhabditina</taxon>
        <taxon>Rhabditomorpha</taxon>
        <taxon>Strongyloidea</taxon>
        <taxon>Strongylidae</taxon>
        <taxon>Cylicocyclus</taxon>
    </lineage>
</organism>
<accession>A0AA36DQC1</accession>
<reference evidence="1" key="1">
    <citation type="submission" date="2023-07" db="EMBL/GenBank/DDBJ databases">
        <authorList>
            <consortium name="CYATHOMIX"/>
        </authorList>
    </citation>
    <scope>NUCLEOTIDE SEQUENCE</scope>
    <source>
        <strain evidence="1">N/A</strain>
    </source>
</reference>
<dbReference type="Proteomes" id="UP001176961">
    <property type="component" value="Unassembled WGS sequence"/>
</dbReference>
<keyword evidence="2" id="KW-1185">Reference proteome</keyword>
<proteinExistence type="predicted"/>
<comment type="caution">
    <text evidence="1">The sequence shown here is derived from an EMBL/GenBank/DDBJ whole genome shotgun (WGS) entry which is preliminary data.</text>
</comment>
<name>A0AA36DQC1_CYLNA</name>
<dbReference type="EMBL" id="CATQJL010000001">
    <property type="protein sequence ID" value="CAJ0591822.1"/>
    <property type="molecule type" value="Genomic_DNA"/>
</dbReference>
<gene>
    <name evidence="1" type="ORF">CYNAS_LOCUS3805</name>
</gene>
<evidence type="ECO:0000313" key="2">
    <source>
        <dbReference type="Proteomes" id="UP001176961"/>
    </source>
</evidence>
<protein>
    <submittedName>
        <fullName evidence="1">Uncharacterized protein</fullName>
    </submittedName>
</protein>
<sequence>MVLTPKCWRHSEITDFLLDALDLGHYDLQGYRLDALRNSRDSFWLSLGESDEERDKKFNSLLEQKSYWLVKLESAFPRRSKT</sequence>